<keyword evidence="2" id="KW-1185">Reference proteome</keyword>
<proteinExistence type="predicted"/>
<protein>
    <submittedName>
        <fullName evidence="1">Uncharacterized protein</fullName>
    </submittedName>
</protein>
<dbReference type="Proteomes" id="UP000277204">
    <property type="component" value="Unassembled WGS sequence"/>
</dbReference>
<reference evidence="1 2" key="1">
    <citation type="submission" date="2018-11" db="EMBL/GenBank/DDBJ databases">
        <authorList>
            <consortium name="Pathogen Informatics"/>
        </authorList>
    </citation>
    <scope>NUCLEOTIDE SEQUENCE [LARGE SCALE GENOMIC DNA]</scope>
    <source>
        <strain evidence="1 2">Zambia</strain>
    </source>
</reference>
<gene>
    <name evidence="1" type="ORF">SMRZ_LOCUS7964</name>
</gene>
<name>A0A183LVY9_9TREM</name>
<dbReference type="AlphaFoldDB" id="A0A183LVY9"/>
<evidence type="ECO:0000313" key="2">
    <source>
        <dbReference type="Proteomes" id="UP000277204"/>
    </source>
</evidence>
<accession>A0A183LVY9</accession>
<dbReference type="EMBL" id="UZAI01003332">
    <property type="protein sequence ID" value="VDO78956.1"/>
    <property type="molecule type" value="Genomic_DNA"/>
</dbReference>
<evidence type="ECO:0000313" key="1">
    <source>
        <dbReference type="EMBL" id="VDO78956.1"/>
    </source>
</evidence>
<sequence>MDFTGSHYAKPNRPYLHQQNFRRTIEDMRTRRGADVASDHHLMVAKTKLKLKKHRTTVSQ</sequence>
<organism evidence="1 2">
    <name type="scientific">Schistosoma margrebowiei</name>
    <dbReference type="NCBI Taxonomy" id="48269"/>
    <lineage>
        <taxon>Eukaryota</taxon>
        <taxon>Metazoa</taxon>
        <taxon>Spiralia</taxon>
        <taxon>Lophotrochozoa</taxon>
        <taxon>Platyhelminthes</taxon>
        <taxon>Trematoda</taxon>
        <taxon>Digenea</taxon>
        <taxon>Strigeidida</taxon>
        <taxon>Schistosomatoidea</taxon>
        <taxon>Schistosomatidae</taxon>
        <taxon>Schistosoma</taxon>
    </lineage>
</organism>